<accession>A0A4Y9PI34</accession>
<gene>
    <name evidence="1" type="ORF">E4K64_09450</name>
</gene>
<evidence type="ECO:0000313" key="1">
    <source>
        <dbReference type="EMBL" id="TFV78035.1"/>
    </source>
</evidence>
<dbReference type="AlphaFoldDB" id="A0A4Y9PI34"/>
<reference evidence="1 2" key="1">
    <citation type="submission" date="2019-03" db="EMBL/GenBank/DDBJ databases">
        <title>Bradyrhizobium strains diversity.</title>
        <authorList>
            <person name="Urquiaga M.C.O."/>
            <person name="Hungria M."/>
            <person name="Delamuta J.R.M."/>
            <person name="Klepa M.S."/>
        </authorList>
    </citation>
    <scope>NUCLEOTIDE SEQUENCE [LARGE SCALE GENOMIC DNA]</scope>
    <source>
        <strain evidence="1 2">CNPSo 3426</strain>
    </source>
</reference>
<name>A0A4Y9PI34_9BRAD</name>
<proteinExistence type="predicted"/>
<sequence>MLKVKTVSGLPNHPMTVERFEWAALSLARRGDASRLETRDSYRAAEAWHAQVPIMTGRQVPIMNSNDNGKSSLDESIFDQWFEDLVAPFVGTEQQLAEGFP</sequence>
<dbReference type="Proteomes" id="UP000297700">
    <property type="component" value="Unassembled WGS sequence"/>
</dbReference>
<dbReference type="RefSeq" id="WP_135163250.1">
    <property type="nucleotide sequence ID" value="NZ_SPQS01000004.1"/>
</dbReference>
<protein>
    <submittedName>
        <fullName evidence="1">Uncharacterized protein</fullName>
    </submittedName>
</protein>
<organism evidence="1 2">
    <name type="scientific">Bradyrhizobium frederickii</name>
    <dbReference type="NCBI Taxonomy" id="2560054"/>
    <lineage>
        <taxon>Bacteria</taxon>
        <taxon>Pseudomonadati</taxon>
        <taxon>Pseudomonadota</taxon>
        <taxon>Alphaproteobacteria</taxon>
        <taxon>Hyphomicrobiales</taxon>
        <taxon>Nitrobacteraceae</taxon>
        <taxon>Bradyrhizobium</taxon>
    </lineage>
</organism>
<dbReference type="EMBL" id="SPQS01000004">
    <property type="protein sequence ID" value="TFV78035.1"/>
    <property type="molecule type" value="Genomic_DNA"/>
</dbReference>
<comment type="caution">
    <text evidence="1">The sequence shown here is derived from an EMBL/GenBank/DDBJ whole genome shotgun (WGS) entry which is preliminary data.</text>
</comment>
<evidence type="ECO:0000313" key="2">
    <source>
        <dbReference type="Proteomes" id="UP000297700"/>
    </source>
</evidence>